<reference evidence="2 3" key="1">
    <citation type="journal article" date="2014" name="PLoS ONE">
        <title>An emerging Mycoplasma associated with trichomoniasis, vaginal infection and disease.</title>
        <authorList>
            <consortium name="Vaginal Microbiome Consortium"/>
            <person name="Fettweis J.M."/>
            <person name="Serrano M.G."/>
            <person name="Huang B."/>
            <person name="Brooks J.P."/>
            <person name="Glascock A.L."/>
            <person name="Sheth N.U."/>
            <person name="Strauss J.F.III."/>
            <person name="Jefferson K.K."/>
            <person name="Buck G.A."/>
        </authorList>
    </citation>
    <scope>NUCLEOTIDE SEQUENCE [LARGE SCALE GENOMIC DNA]</scope>
    <source>
        <strain evidence="2 3">VCU_M1</strain>
    </source>
</reference>
<dbReference type="Proteomes" id="UP000030066">
    <property type="component" value="Chromosome"/>
</dbReference>
<dbReference type="InterPro" id="IPR026906">
    <property type="entry name" value="LRR_5"/>
</dbReference>
<dbReference type="Gene3D" id="3.80.10.10">
    <property type="entry name" value="Ribonuclease Inhibitor"/>
    <property type="match status" value="5"/>
</dbReference>
<dbReference type="InterPro" id="IPR032675">
    <property type="entry name" value="LRR_dom_sf"/>
</dbReference>
<feature type="transmembrane region" description="Helical" evidence="1">
    <location>
        <begin position="609"/>
        <end position="631"/>
    </location>
</feature>
<accession>A0A097ST27</accession>
<dbReference type="Pfam" id="PF13306">
    <property type="entry name" value="LRR_5"/>
    <property type="match status" value="2"/>
</dbReference>
<gene>
    <name evidence="2" type="ORF">MGM1_3770</name>
</gene>
<organism evidence="2 3">
    <name type="scientific">Candidatus Malacoplasma girerdii</name>
    <dbReference type="NCBI Taxonomy" id="1318617"/>
    <lineage>
        <taxon>Bacteria</taxon>
        <taxon>Bacillati</taxon>
        <taxon>Mycoplasmatota</taxon>
        <taxon>Mycoplasmoidales</taxon>
        <taxon>Mycoplasmoidaceae</taxon>
        <taxon>Malacoplasma</taxon>
    </lineage>
</organism>
<keyword evidence="1" id="KW-0472">Membrane</keyword>
<keyword evidence="1" id="KW-1133">Transmembrane helix</keyword>
<keyword evidence="1" id="KW-0812">Transmembrane</keyword>
<proteinExistence type="predicted"/>
<dbReference type="eggNOG" id="COG5492">
    <property type="taxonomic scope" value="Bacteria"/>
</dbReference>
<evidence type="ECO:0000313" key="2">
    <source>
        <dbReference type="EMBL" id="AIV03749.1"/>
    </source>
</evidence>
<dbReference type="KEGG" id="mgj:MGM1_3770"/>
<dbReference type="NCBIfam" id="NF038275">
    <property type="entry name" value="Myrrnad"/>
    <property type="match status" value="2"/>
</dbReference>
<protein>
    <submittedName>
        <fullName evidence="2">BspA-like protein</fullName>
    </submittedName>
</protein>
<dbReference type="PANTHER" id="PTHR45661:SF3">
    <property type="entry name" value="IG-LIKE DOMAIN-CONTAINING PROTEIN"/>
    <property type="match status" value="1"/>
</dbReference>
<dbReference type="HOGENOM" id="CLU_426233_0_0_14"/>
<dbReference type="SUPFAM" id="SSF52058">
    <property type="entry name" value="L domain-like"/>
    <property type="match status" value="2"/>
</dbReference>
<keyword evidence="3" id="KW-1185">Reference proteome</keyword>
<dbReference type="AlphaFoldDB" id="A0A097ST27"/>
<sequence length="642" mass="68707">MLIYIYIYIYMKLRNFAKLFTGLLAISALPASIVFSNSNPQIHSSFFVENPTNDISWSIDDSGNISPADKTQIKGAIEIPAKVNVGGVDKPVTGIAIFAFQGCIFLKSVTFAEGSQLTSIDINAFDSCTSLTSIAIPSSVTSIGHDAFSNCVSLTSVTFAKGSQLTSIRDNAFRNCSALTSVNFGNDSQLTSIGVGAFNGCSSLNSINIPNSVTSIDVGTFGRCSSLTSINIPSSVTSIGDGAFNWCSSLASINIPNSVTRIGTNAFRDCSSLKDVTFNWDNGQLGTDKLTLGNNLFRNDTSSQTIYFHIPLGTEDQYKAKFTQDILGTNITAKWISSIQWSITDDGFISPADKGQIRGAIEIPVKVNVAGVDKPVTGIANSAFWNCTSLTSVTFAEDSQLTKIGNSAFFGCSSLASINIPNSVTSIAEETFFNCSLLKTINIPNSVTSIGSYAFWDCSSLTSITIPRSVTFISSYTFKGCSSLISINIPSSVTSIGDGAFNWCSSLASINIPSGVTSIGKNAFRDCSSLKDVTFNWNIDQLVTDKLTFGTDLFNNTSSSQAINFHIPLGTKDQYIATFTQDILGTNITANWIDDIVPPTPTPTNSSDLGLILGLIFGSIALIAIGSYLGYRYYKHRKNSKK</sequence>
<name>A0A097ST27_9BACT</name>
<dbReference type="InterPro" id="IPR053139">
    <property type="entry name" value="Surface_bspA-like"/>
</dbReference>
<evidence type="ECO:0000313" key="3">
    <source>
        <dbReference type="Proteomes" id="UP000030066"/>
    </source>
</evidence>
<dbReference type="NCBIfam" id="NF033158">
    <property type="entry name" value="Myrrcad"/>
    <property type="match status" value="1"/>
</dbReference>
<evidence type="ECO:0000256" key="1">
    <source>
        <dbReference type="SAM" id="Phobius"/>
    </source>
</evidence>
<dbReference type="STRING" id="1318617.MGM1_3770"/>
<dbReference type="PANTHER" id="PTHR45661">
    <property type="entry name" value="SURFACE ANTIGEN"/>
    <property type="match status" value="1"/>
</dbReference>
<dbReference type="EMBL" id="CP007711">
    <property type="protein sequence ID" value="AIV03749.1"/>
    <property type="molecule type" value="Genomic_DNA"/>
</dbReference>